<name>A0AAD2CX61_9STRA</name>
<sequence length="124" mass="13629">MALARFLWSQASTISRVLRHLPVISTSPEPTPDEIAQFTPADADSINKGVFNPDRSWIPPNFDHHVYDCLYVDVAKTLRQTIASSVLALYLILGFPDASKGIGDCVSWEKFTTTFSTIDTALAG</sequence>
<accession>A0AAD2CX61</accession>
<evidence type="ECO:0000313" key="1">
    <source>
        <dbReference type="EMBL" id="CAJ1944845.1"/>
    </source>
</evidence>
<keyword evidence="2" id="KW-1185">Reference proteome</keyword>
<protein>
    <submittedName>
        <fullName evidence="1">Uncharacterized protein</fullName>
    </submittedName>
</protein>
<dbReference type="EMBL" id="CAKOGP040001258">
    <property type="protein sequence ID" value="CAJ1944845.1"/>
    <property type="molecule type" value="Genomic_DNA"/>
</dbReference>
<organism evidence="1 2">
    <name type="scientific">Cylindrotheca closterium</name>
    <dbReference type="NCBI Taxonomy" id="2856"/>
    <lineage>
        <taxon>Eukaryota</taxon>
        <taxon>Sar</taxon>
        <taxon>Stramenopiles</taxon>
        <taxon>Ochrophyta</taxon>
        <taxon>Bacillariophyta</taxon>
        <taxon>Bacillariophyceae</taxon>
        <taxon>Bacillariophycidae</taxon>
        <taxon>Bacillariales</taxon>
        <taxon>Bacillariaceae</taxon>
        <taxon>Cylindrotheca</taxon>
    </lineage>
</organism>
<dbReference type="AlphaFoldDB" id="A0AAD2CX61"/>
<dbReference type="Proteomes" id="UP001295423">
    <property type="component" value="Unassembled WGS sequence"/>
</dbReference>
<proteinExistence type="predicted"/>
<evidence type="ECO:0000313" key="2">
    <source>
        <dbReference type="Proteomes" id="UP001295423"/>
    </source>
</evidence>
<reference evidence="1" key="1">
    <citation type="submission" date="2023-08" db="EMBL/GenBank/DDBJ databases">
        <authorList>
            <person name="Audoor S."/>
            <person name="Bilcke G."/>
        </authorList>
    </citation>
    <scope>NUCLEOTIDE SEQUENCE</scope>
</reference>
<comment type="caution">
    <text evidence="1">The sequence shown here is derived from an EMBL/GenBank/DDBJ whole genome shotgun (WGS) entry which is preliminary data.</text>
</comment>
<gene>
    <name evidence="1" type="ORF">CYCCA115_LOCUS9079</name>
</gene>